<dbReference type="EMBL" id="CM041534">
    <property type="protein sequence ID" value="KAI3373649.1"/>
    <property type="molecule type" value="Genomic_DNA"/>
</dbReference>
<dbReference type="Proteomes" id="UP000831701">
    <property type="component" value="Chromosome 4"/>
</dbReference>
<accession>A0ACB8X0X9</accession>
<name>A0ACB8X0X9_9TELE</name>
<organism evidence="1 2">
    <name type="scientific">Scortum barcoo</name>
    <name type="common">barcoo grunter</name>
    <dbReference type="NCBI Taxonomy" id="214431"/>
    <lineage>
        <taxon>Eukaryota</taxon>
        <taxon>Metazoa</taxon>
        <taxon>Chordata</taxon>
        <taxon>Craniata</taxon>
        <taxon>Vertebrata</taxon>
        <taxon>Euteleostomi</taxon>
        <taxon>Actinopterygii</taxon>
        <taxon>Neopterygii</taxon>
        <taxon>Teleostei</taxon>
        <taxon>Neoteleostei</taxon>
        <taxon>Acanthomorphata</taxon>
        <taxon>Eupercaria</taxon>
        <taxon>Centrarchiformes</taxon>
        <taxon>Terapontoidei</taxon>
        <taxon>Terapontidae</taxon>
        <taxon>Scortum</taxon>
    </lineage>
</organism>
<reference evidence="1" key="1">
    <citation type="submission" date="2022-04" db="EMBL/GenBank/DDBJ databases">
        <title>Jade perch genome.</title>
        <authorList>
            <person name="Chao B."/>
        </authorList>
    </citation>
    <scope>NUCLEOTIDE SEQUENCE</scope>
    <source>
        <strain evidence="1">CB-2022</strain>
    </source>
</reference>
<protein>
    <submittedName>
        <fullName evidence="1">Uncharacterized protein</fullName>
    </submittedName>
</protein>
<keyword evidence="2" id="KW-1185">Reference proteome</keyword>
<comment type="caution">
    <text evidence="1">The sequence shown here is derived from an EMBL/GenBank/DDBJ whole genome shotgun (WGS) entry which is preliminary data.</text>
</comment>
<gene>
    <name evidence="1" type="ORF">L3Q82_022239</name>
</gene>
<evidence type="ECO:0000313" key="1">
    <source>
        <dbReference type="EMBL" id="KAI3373649.1"/>
    </source>
</evidence>
<proteinExistence type="predicted"/>
<sequence>MEFLLLFFNMFNFRKMVKCEVQCNCTDVNIQIEGGHYNLTKGLETGSLLVYHCPESYYPHPHLIRLCQSNHRWTPAPKRFQPQKCRLVECPDPNVMENGNVSPPQEKYFVDNETTYECYSGYTLRGSSRRVCLPNGKWSGSTPICSRDSTDDCADPGIPAGASRAGNIFGIDDKVTYTCNGNLFLVGSSVRVCQENGQWTGKEPACYYRHTYDTSLEVSEAFGSAIKDSLTVSQPADDIQEGRSIRVSKNGTLNIYIAVDISESIEDEQIKSARDTVIKLIQKGGHHISARLQFPEFENSQQHFARTGDIASFTVSPNYEILFFSAEVFEVVNILDFKDGKIKPDSLKETLENFVIEDRKSGTDLNGVFKTFLERMAIIKEHTKEGFKEHRHVLIIFTDGAYNMGGSPAPTVAKIKNMVYMNHTGEEGAPSREEYLDIYVFAIGAEIFDDDLQPLALGTGGKHYFRMKDIEDLQDTFEEMIDEQDVKGLCGLHKDEKDQIPTRKKYPWWASISVQHTGASQKCLGSLVTPQFILTAAHCFPFGVLPEHITVDINDGQSKVKKVKKITLHPNYNVNAKVQQGIKEFYDYDVALLQLMEDVYISTSVRPICIPCTQETSDALKLEGKSTCRQQEERLFKTELERLNFLTKVDGSVKEKDVHAKLGSNRNECIMHAREAPGIAKENYMAAVTDNFLCTGGQSPYRDHIACKGDSGGAVFKNYELRTVQVALVSWGTKDMCKKGGGMIESDATSRDFHINLFRVVPFLKSVLANNTQDDFVPLQFLED</sequence>
<evidence type="ECO:0000313" key="2">
    <source>
        <dbReference type="Proteomes" id="UP000831701"/>
    </source>
</evidence>